<name>A0ABS5JX05_9BACT</name>
<protein>
    <recommendedName>
        <fullName evidence="3">Beta-lactamase-inhibitor-like PepSY-like domain-containing protein</fullName>
    </recommendedName>
</protein>
<accession>A0ABS5JX05</accession>
<sequence length="141" mass="16689">MYKYIFIFVLIAISNNILSQRFISPLQFEYTEASFEKVADYIDFDVNRSVSLYDKDDSLTIKTLTNYSWEAFYNLLVASDTLLIRQISQQDLNILKYQSIWSSYYHVKSNGITYSYGDHKNINYRYLTESLLDAENITLDY</sequence>
<keyword evidence="2" id="KW-1185">Reference proteome</keyword>
<gene>
    <name evidence="1" type="ORF">KEM10_14190</name>
</gene>
<proteinExistence type="predicted"/>
<evidence type="ECO:0000313" key="2">
    <source>
        <dbReference type="Proteomes" id="UP000708576"/>
    </source>
</evidence>
<comment type="caution">
    <text evidence="1">The sequence shown here is derived from an EMBL/GenBank/DDBJ whole genome shotgun (WGS) entry which is preliminary data.</text>
</comment>
<reference evidence="1 2" key="1">
    <citation type="journal article" date="2015" name="Int. J. Syst. Evol. Microbiol.">
        <title>Carboxylicivirga linearis sp. nov., isolated from a sea cucumber culture pond.</title>
        <authorList>
            <person name="Wang F.Q."/>
            <person name="Zhou Y.X."/>
            <person name="Lin X.Z."/>
            <person name="Chen G.J."/>
            <person name="Du Z.J."/>
        </authorList>
    </citation>
    <scope>NUCLEOTIDE SEQUENCE [LARGE SCALE GENOMIC DNA]</scope>
    <source>
        <strain evidence="1 2">FB218</strain>
    </source>
</reference>
<dbReference type="EMBL" id="JAGUCO010000011">
    <property type="protein sequence ID" value="MBS2099441.1"/>
    <property type="molecule type" value="Genomic_DNA"/>
</dbReference>
<evidence type="ECO:0000313" key="1">
    <source>
        <dbReference type="EMBL" id="MBS2099441.1"/>
    </source>
</evidence>
<dbReference type="RefSeq" id="WP_212216683.1">
    <property type="nucleotide sequence ID" value="NZ_JAGUCO010000011.1"/>
</dbReference>
<organism evidence="1 2">
    <name type="scientific">Carboxylicivirga linearis</name>
    <dbReference type="NCBI Taxonomy" id="1628157"/>
    <lineage>
        <taxon>Bacteria</taxon>
        <taxon>Pseudomonadati</taxon>
        <taxon>Bacteroidota</taxon>
        <taxon>Bacteroidia</taxon>
        <taxon>Marinilabiliales</taxon>
        <taxon>Marinilabiliaceae</taxon>
        <taxon>Carboxylicivirga</taxon>
    </lineage>
</organism>
<evidence type="ECO:0008006" key="3">
    <source>
        <dbReference type="Google" id="ProtNLM"/>
    </source>
</evidence>
<dbReference type="Proteomes" id="UP000708576">
    <property type="component" value="Unassembled WGS sequence"/>
</dbReference>